<accession>A0A0A8YNK3</accession>
<name>A0A0A8YNK3_ARUDO</name>
<reference evidence="1" key="1">
    <citation type="submission" date="2014-09" db="EMBL/GenBank/DDBJ databases">
        <authorList>
            <person name="Magalhaes I.L.F."/>
            <person name="Oliveira U."/>
            <person name="Santos F.R."/>
            <person name="Vidigal T.H.D.A."/>
            <person name="Brescovit A.D."/>
            <person name="Santos A.J."/>
        </authorList>
    </citation>
    <scope>NUCLEOTIDE SEQUENCE</scope>
    <source>
        <tissue evidence="1">Shoot tissue taken approximately 20 cm above the soil surface</tissue>
    </source>
</reference>
<proteinExistence type="predicted"/>
<dbReference type="AlphaFoldDB" id="A0A0A8YNK3"/>
<dbReference type="EMBL" id="GBRH01273618">
    <property type="protein sequence ID" value="JAD24277.1"/>
    <property type="molecule type" value="Transcribed_RNA"/>
</dbReference>
<organism evidence="1">
    <name type="scientific">Arundo donax</name>
    <name type="common">Giant reed</name>
    <name type="synonym">Donax arundinaceus</name>
    <dbReference type="NCBI Taxonomy" id="35708"/>
    <lineage>
        <taxon>Eukaryota</taxon>
        <taxon>Viridiplantae</taxon>
        <taxon>Streptophyta</taxon>
        <taxon>Embryophyta</taxon>
        <taxon>Tracheophyta</taxon>
        <taxon>Spermatophyta</taxon>
        <taxon>Magnoliopsida</taxon>
        <taxon>Liliopsida</taxon>
        <taxon>Poales</taxon>
        <taxon>Poaceae</taxon>
        <taxon>PACMAD clade</taxon>
        <taxon>Arundinoideae</taxon>
        <taxon>Arundineae</taxon>
        <taxon>Arundo</taxon>
    </lineage>
</organism>
<reference evidence="1" key="2">
    <citation type="journal article" date="2015" name="Data Brief">
        <title>Shoot transcriptome of the giant reed, Arundo donax.</title>
        <authorList>
            <person name="Barrero R.A."/>
            <person name="Guerrero F.D."/>
            <person name="Moolhuijzen P."/>
            <person name="Goolsby J.A."/>
            <person name="Tidwell J."/>
            <person name="Bellgard S.E."/>
            <person name="Bellgard M.I."/>
        </authorList>
    </citation>
    <scope>NUCLEOTIDE SEQUENCE</scope>
    <source>
        <tissue evidence="1">Shoot tissue taken approximately 20 cm above the soil surface</tissue>
    </source>
</reference>
<sequence>MSPFITFSSHKFRKLIRSKGIEVLFMKMHCYNS</sequence>
<evidence type="ECO:0000313" key="1">
    <source>
        <dbReference type="EMBL" id="JAD24277.1"/>
    </source>
</evidence>
<protein>
    <submittedName>
        <fullName evidence="1">Uncharacterized protein</fullName>
    </submittedName>
</protein>